<protein>
    <submittedName>
        <fullName evidence="2">Uncharacterized protein</fullName>
    </submittedName>
</protein>
<evidence type="ECO:0000313" key="1">
    <source>
        <dbReference type="EMBL" id="VFJ56781.1"/>
    </source>
</evidence>
<organism evidence="2">
    <name type="scientific">Candidatus Kentrum sp. FW</name>
    <dbReference type="NCBI Taxonomy" id="2126338"/>
    <lineage>
        <taxon>Bacteria</taxon>
        <taxon>Pseudomonadati</taxon>
        <taxon>Pseudomonadota</taxon>
        <taxon>Gammaproteobacteria</taxon>
        <taxon>Candidatus Kentrum</taxon>
    </lineage>
</organism>
<accession>A0A450TBK0</accession>
<evidence type="ECO:0000313" key="2">
    <source>
        <dbReference type="EMBL" id="VFJ64189.1"/>
    </source>
</evidence>
<name>A0A450TBK0_9GAMM</name>
<dbReference type="EMBL" id="CAADFD010000092">
    <property type="protein sequence ID" value="VFJ64189.1"/>
    <property type="molecule type" value="Genomic_DNA"/>
</dbReference>
<reference evidence="2" key="1">
    <citation type="submission" date="2019-02" db="EMBL/GenBank/DDBJ databases">
        <authorList>
            <person name="Gruber-Vodicka R. H."/>
            <person name="Seah K. B. B."/>
        </authorList>
    </citation>
    <scope>NUCLEOTIDE SEQUENCE</scope>
    <source>
        <strain evidence="2">BECK_BZ106</strain>
        <strain evidence="1">BECK_BZ15</strain>
    </source>
</reference>
<sequence length="57" mass="6093">MHKVLTDGGIRLAVVVSDIHGKSARAMIKGLLKGETSEQVLQYASKLSESVPQTDKA</sequence>
<gene>
    <name evidence="1" type="ORF">BECKFW1821A_GA0114235_106416</name>
    <name evidence="2" type="ORF">BECKFW1821B_GA0114236_10921</name>
</gene>
<proteinExistence type="predicted"/>
<dbReference type="AlphaFoldDB" id="A0A450TBK0"/>
<dbReference type="EMBL" id="CAADEW010000064">
    <property type="protein sequence ID" value="VFJ56781.1"/>
    <property type="molecule type" value="Genomic_DNA"/>
</dbReference>